<organism evidence="3 4">
    <name type="scientific">Thiohalorhabdus methylotrophus</name>
    <dbReference type="NCBI Taxonomy" id="3242694"/>
    <lineage>
        <taxon>Bacteria</taxon>
        <taxon>Pseudomonadati</taxon>
        <taxon>Pseudomonadota</taxon>
        <taxon>Gammaproteobacteria</taxon>
        <taxon>Thiohalorhabdales</taxon>
        <taxon>Thiohalorhabdaceae</taxon>
        <taxon>Thiohalorhabdus</taxon>
    </lineage>
</organism>
<dbReference type="InterPro" id="IPR000014">
    <property type="entry name" value="PAS"/>
</dbReference>
<dbReference type="Proteomes" id="UP001575181">
    <property type="component" value="Unassembled WGS sequence"/>
</dbReference>
<dbReference type="RefSeq" id="WP_373654682.1">
    <property type="nucleotide sequence ID" value="NZ_JBGUAW010000002.1"/>
</dbReference>
<reference evidence="3 4" key="1">
    <citation type="submission" date="2024-08" db="EMBL/GenBank/DDBJ databases">
        <title>Whole-genome sequencing of halo(alkali)philic microorganisms from hypersaline lakes.</title>
        <authorList>
            <person name="Sorokin D.Y."/>
            <person name="Merkel A.Y."/>
            <person name="Messina E."/>
            <person name="Yakimov M."/>
        </authorList>
    </citation>
    <scope>NUCLEOTIDE SEQUENCE [LARGE SCALE GENOMIC DNA]</scope>
    <source>
        <strain evidence="3 4">Cl-TMA</strain>
    </source>
</reference>
<dbReference type="Gene3D" id="3.30.450.20">
    <property type="entry name" value="PAS domain"/>
    <property type="match status" value="1"/>
</dbReference>
<feature type="region of interest" description="Disordered" evidence="1">
    <location>
        <begin position="90"/>
        <end position="114"/>
    </location>
</feature>
<dbReference type="PROSITE" id="PS50112">
    <property type="entry name" value="PAS"/>
    <property type="match status" value="1"/>
</dbReference>
<protein>
    <submittedName>
        <fullName evidence="3">PAS domain-containing protein</fullName>
    </submittedName>
</protein>
<dbReference type="Pfam" id="PF00989">
    <property type="entry name" value="PAS"/>
    <property type="match status" value="1"/>
</dbReference>
<name>A0ABV4TRD9_9GAMM</name>
<dbReference type="InterPro" id="IPR013767">
    <property type="entry name" value="PAS_fold"/>
</dbReference>
<proteinExistence type="predicted"/>
<feature type="compositionally biased region" description="Low complexity" evidence="1">
    <location>
        <begin position="105"/>
        <end position="114"/>
    </location>
</feature>
<evidence type="ECO:0000256" key="1">
    <source>
        <dbReference type="SAM" id="MobiDB-lite"/>
    </source>
</evidence>
<dbReference type="CDD" id="cd00130">
    <property type="entry name" value="PAS"/>
    <property type="match status" value="1"/>
</dbReference>
<evidence type="ECO:0000313" key="3">
    <source>
        <dbReference type="EMBL" id="MFA9459899.1"/>
    </source>
</evidence>
<evidence type="ECO:0000259" key="2">
    <source>
        <dbReference type="PROSITE" id="PS50112"/>
    </source>
</evidence>
<dbReference type="EMBL" id="JBGUAW010000002">
    <property type="protein sequence ID" value="MFA9459899.1"/>
    <property type="molecule type" value="Genomic_DNA"/>
</dbReference>
<dbReference type="SUPFAM" id="SSF55785">
    <property type="entry name" value="PYP-like sensor domain (PAS domain)"/>
    <property type="match status" value="1"/>
</dbReference>
<keyword evidence="4" id="KW-1185">Reference proteome</keyword>
<feature type="domain" description="PAS" evidence="2">
    <location>
        <begin position="12"/>
        <end position="86"/>
    </location>
</feature>
<evidence type="ECO:0000313" key="4">
    <source>
        <dbReference type="Proteomes" id="UP001575181"/>
    </source>
</evidence>
<sequence length="114" mass="12826">MFETPNLGHERQAELTDFFLHQFPEGLVGVDEEERVRLLNREAERVFGYDSWELEGKPLTRLFPSFFSATNHSELHATVARLAERTAREAVPLATGTERGRRLPARGGPALPPG</sequence>
<accession>A0ABV4TRD9</accession>
<dbReference type="InterPro" id="IPR035965">
    <property type="entry name" value="PAS-like_dom_sf"/>
</dbReference>
<gene>
    <name evidence="3" type="ORF">ACERLL_03565</name>
</gene>
<comment type="caution">
    <text evidence="3">The sequence shown here is derived from an EMBL/GenBank/DDBJ whole genome shotgun (WGS) entry which is preliminary data.</text>
</comment>
<dbReference type="SMART" id="SM00091">
    <property type="entry name" value="PAS"/>
    <property type="match status" value="1"/>
</dbReference>
<dbReference type="NCBIfam" id="TIGR00229">
    <property type="entry name" value="sensory_box"/>
    <property type="match status" value="1"/>
</dbReference>